<name>A0A370HNN4_9HYPH</name>
<dbReference type="PROSITE" id="PS51186">
    <property type="entry name" value="GNAT"/>
    <property type="match status" value="1"/>
</dbReference>
<proteinExistence type="predicted"/>
<organism evidence="4 5">
    <name type="scientific">Microvirga subterranea</name>
    <dbReference type="NCBI Taxonomy" id="186651"/>
    <lineage>
        <taxon>Bacteria</taxon>
        <taxon>Pseudomonadati</taxon>
        <taxon>Pseudomonadota</taxon>
        <taxon>Alphaproteobacteria</taxon>
        <taxon>Hyphomicrobiales</taxon>
        <taxon>Methylobacteriaceae</taxon>
        <taxon>Microvirga</taxon>
    </lineage>
</organism>
<dbReference type="EMBL" id="QQBB01000003">
    <property type="protein sequence ID" value="RDI59950.1"/>
    <property type="molecule type" value="Genomic_DNA"/>
</dbReference>
<dbReference type="Proteomes" id="UP000254925">
    <property type="component" value="Unassembled WGS sequence"/>
</dbReference>
<dbReference type="InterPro" id="IPR000182">
    <property type="entry name" value="GNAT_dom"/>
</dbReference>
<gene>
    <name evidence="4" type="ORF">DES45_103206</name>
</gene>
<dbReference type="GO" id="GO:0016747">
    <property type="term" value="F:acyltransferase activity, transferring groups other than amino-acyl groups"/>
    <property type="evidence" value="ECO:0007669"/>
    <property type="project" value="InterPro"/>
</dbReference>
<dbReference type="AlphaFoldDB" id="A0A370HNN4"/>
<dbReference type="InterPro" id="IPR016181">
    <property type="entry name" value="Acyl_CoA_acyltransferase"/>
</dbReference>
<keyword evidence="2" id="KW-0012">Acyltransferase</keyword>
<dbReference type="NCBIfam" id="NF007807">
    <property type="entry name" value="PRK10514.1"/>
    <property type="match status" value="1"/>
</dbReference>
<evidence type="ECO:0000256" key="1">
    <source>
        <dbReference type="ARBA" id="ARBA00022679"/>
    </source>
</evidence>
<evidence type="ECO:0000256" key="2">
    <source>
        <dbReference type="ARBA" id="ARBA00023315"/>
    </source>
</evidence>
<feature type="domain" description="N-acetyltransferase" evidence="3">
    <location>
        <begin position="1"/>
        <end position="130"/>
    </location>
</feature>
<dbReference type="PANTHER" id="PTHR43800">
    <property type="entry name" value="PEPTIDYL-LYSINE N-ACETYLTRANSFERASE YJAB"/>
    <property type="match status" value="1"/>
</dbReference>
<dbReference type="CDD" id="cd04301">
    <property type="entry name" value="NAT_SF"/>
    <property type="match status" value="1"/>
</dbReference>
<dbReference type="Gene3D" id="3.40.630.30">
    <property type="match status" value="1"/>
</dbReference>
<evidence type="ECO:0000313" key="5">
    <source>
        <dbReference type="Proteomes" id="UP000254925"/>
    </source>
</evidence>
<accession>A0A370HNN4</accession>
<evidence type="ECO:0000259" key="3">
    <source>
        <dbReference type="PROSITE" id="PS51186"/>
    </source>
</evidence>
<evidence type="ECO:0000313" key="4">
    <source>
        <dbReference type="EMBL" id="RDI59950.1"/>
    </source>
</evidence>
<dbReference type="PANTHER" id="PTHR43800:SF1">
    <property type="entry name" value="PEPTIDYL-LYSINE N-ACETYLTRANSFERASE YJAB"/>
    <property type="match status" value="1"/>
</dbReference>
<dbReference type="Pfam" id="PF00583">
    <property type="entry name" value="Acetyltransf_1"/>
    <property type="match status" value="1"/>
</dbReference>
<reference evidence="4 5" key="1">
    <citation type="submission" date="2018-07" db="EMBL/GenBank/DDBJ databases">
        <title>Genomic Encyclopedia of Type Strains, Phase IV (KMG-IV): sequencing the most valuable type-strain genomes for metagenomic binning, comparative biology and taxonomic classification.</title>
        <authorList>
            <person name="Goeker M."/>
        </authorList>
    </citation>
    <scope>NUCLEOTIDE SEQUENCE [LARGE SCALE GENOMIC DNA]</scope>
    <source>
        <strain evidence="4 5">DSM 14364</strain>
    </source>
</reference>
<keyword evidence="1 4" id="KW-0808">Transferase</keyword>
<comment type="caution">
    <text evidence="4">The sequence shown here is derived from an EMBL/GenBank/DDBJ whole genome shotgun (WGS) entry which is preliminary data.</text>
</comment>
<dbReference type="SUPFAM" id="SSF55729">
    <property type="entry name" value="Acyl-CoA N-acyltransferases (Nat)"/>
    <property type="match status" value="1"/>
</dbReference>
<protein>
    <submittedName>
        <fullName evidence="4">Putative acetyltransferase</fullName>
    </submittedName>
</protein>
<sequence>MFTIWHEAVRATHTFLTDADIEFFATQVRDLYLPSQPFWVAVGNSDEPLGFMGMTDATIDSLFVHPAQHGRGIGTALVTHAASRADELMVDVNEQNEGACAFYRKLGFRQIGRSELDPSGKPFPILHLVRSRSGPGAS</sequence>
<keyword evidence="5" id="KW-1185">Reference proteome</keyword>